<dbReference type="EMBL" id="JARKHS020030947">
    <property type="protein sequence ID" value="KAK8761589.1"/>
    <property type="molecule type" value="Genomic_DNA"/>
</dbReference>
<name>A0AAQ4DGJ9_AMBAM</name>
<accession>A0AAQ4DGJ9</accession>
<dbReference type="Proteomes" id="UP001321473">
    <property type="component" value="Unassembled WGS sequence"/>
</dbReference>
<dbReference type="AlphaFoldDB" id="A0AAQ4DGJ9"/>
<organism evidence="1 2">
    <name type="scientific">Amblyomma americanum</name>
    <name type="common">Lone star tick</name>
    <dbReference type="NCBI Taxonomy" id="6943"/>
    <lineage>
        <taxon>Eukaryota</taxon>
        <taxon>Metazoa</taxon>
        <taxon>Ecdysozoa</taxon>
        <taxon>Arthropoda</taxon>
        <taxon>Chelicerata</taxon>
        <taxon>Arachnida</taxon>
        <taxon>Acari</taxon>
        <taxon>Parasitiformes</taxon>
        <taxon>Ixodida</taxon>
        <taxon>Ixodoidea</taxon>
        <taxon>Ixodidae</taxon>
        <taxon>Amblyomminae</taxon>
        <taxon>Amblyomma</taxon>
    </lineage>
</organism>
<sequence length="160" mass="17743">MPDALPREETKLIVRPPEDLNIAMTQTVTVASAIMMAANVSRKDGAADTFCPNLQQNIMVKLYGTTGGGVRRTVAAQFRYASREKLPPHAHPPVVHSYSARSCSYVWCCLYITDGLLRSVELSMSNFFQPGSPWSGIFCIHYNASNSSGVLFLRFKVLQR</sequence>
<proteinExistence type="predicted"/>
<protein>
    <submittedName>
        <fullName evidence="1">Uncharacterized protein</fullName>
    </submittedName>
</protein>
<keyword evidence="2" id="KW-1185">Reference proteome</keyword>
<evidence type="ECO:0000313" key="1">
    <source>
        <dbReference type="EMBL" id="KAK8761589.1"/>
    </source>
</evidence>
<evidence type="ECO:0000313" key="2">
    <source>
        <dbReference type="Proteomes" id="UP001321473"/>
    </source>
</evidence>
<comment type="caution">
    <text evidence="1">The sequence shown here is derived from an EMBL/GenBank/DDBJ whole genome shotgun (WGS) entry which is preliminary data.</text>
</comment>
<gene>
    <name evidence="1" type="ORF">V5799_027144</name>
</gene>
<reference evidence="1 2" key="1">
    <citation type="journal article" date="2023" name="Arcadia Sci">
        <title>De novo assembly of a long-read Amblyomma americanum tick genome.</title>
        <authorList>
            <person name="Chou S."/>
            <person name="Poskanzer K.E."/>
            <person name="Rollins M."/>
            <person name="Thuy-Boun P.S."/>
        </authorList>
    </citation>
    <scope>NUCLEOTIDE SEQUENCE [LARGE SCALE GENOMIC DNA]</scope>
    <source>
        <strain evidence="1">F_SG_1</strain>
        <tissue evidence="1">Salivary glands</tissue>
    </source>
</reference>